<dbReference type="EMBL" id="CM009756">
    <property type="protein sequence ID" value="PUZ45846.1"/>
    <property type="molecule type" value="Genomic_DNA"/>
</dbReference>
<evidence type="ECO:0000313" key="2">
    <source>
        <dbReference type="EMBL" id="PUZ45846.1"/>
    </source>
</evidence>
<gene>
    <name evidence="2" type="ORF">GQ55_8G257300</name>
</gene>
<evidence type="ECO:0000256" key="1">
    <source>
        <dbReference type="SAM" id="MobiDB-lite"/>
    </source>
</evidence>
<protein>
    <submittedName>
        <fullName evidence="2">Uncharacterized protein</fullName>
    </submittedName>
</protein>
<feature type="region of interest" description="Disordered" evidence="1">
    <location>
        <begin position="44"/>
        <end position="69"/>
    </location>
</feature>
<organism evidence="2 3">
    <name type="scientific">Panicum hallii var. hallii</name>
    <dbReference type="NCBI Taxonomy" id="1504633"/>
    <lineage>
        <taxon>Eukaryota</taxon>
        <taxon>Viridiplantae</taxon>
        <taxon>Streptophyta</taxon>
        <taxon>Embryophyta</taxon>
        <taxon>Tracheophyta</taxon>
        <taxon>Spermatophyta</taxon>
        <taxon>Magnoliopsida</taxon>
        <taxon>Liliopsida</taxon>
        <taxon>Poales</taxon>
        <taxon>Poaceae</taxon>
        <taxon>PACMAD clade</taxon>
        <taxon>Panicoideae</taxon>
        <taxon>Panicodae</taxon>
        <taxon>Paniceae</taxon>
        <taxon>Panicinae</taxon>
        <taxon>Panicum</taxon>
        <taxon>Panicum sect. Panicum</taxon>
    </lineage>
</organism>
<sequence length="135" mass="14210">MMTAPPCRPPVAYGYTRHGVQSERRWPRDVPDADLLLRVRRAGAGETLSETRGGNGGQGHGTCTASPKKWSSAAARSTVSGCRSPMAAAFASARSPSTCAPSGHGRRSCRKSTRSWALSPRGSSSRRPRTAAGCP</sequence>
<dbReference type="AlphaFoldDB" id="A0A2T7CR91"/>
<keyword evidence="3" id="KW-1185">Reference proteome</keyword>
<name>A0A2T7CR91_9POAL</name>
<feature type="compositionally biased region" description="Basic residues" evidence="1">
    <location>
        <begin position="104"/>
        <end position="113"/>
    </location>
</feature>
<evidence type="ECO:0000313" key="3">
    <source>
        <dbReference type="Proteomes" id="UP000244336"/>
    </source>
</evidence>
<dbReference type="Proteomes" id="UP000244336">
    <property type="component" value="Chromosome 8"/>
</dbReference>
<proteinExistence type="predicted"/>
<feature type="region of interest" description="Disordered" evidence="1">
    <location>
        <begin position="92"/>
        <end position="135"/>
    </location>
</feature>
<accession>A0A2T7CR91</accession>
<reference evidence="2 3" key="1">
    <citation type="submission" date="2018-04" db="EMBL/GenBank/DDBJ databases">
        <title>WGS assembly of Panicum hallii var. hallii HAL2.</title>
        <authorList>
            <person name="Lovell J."/>
            <person name="Jenkins J."/>
            <person name="Lowry D."/>
            <person name="Mamidi S."/>
            <person name="Sreedasyam A."/>
            <person name="Weng X."/>
            <person name="Barry K."/>
            <person name="Bonette J."/>
            <person name="Campitelli B."/>
            <person name="Daum C."/>
            <person name="Gordon S."/>
            <person name="Gould B."/>
            <person name="Lipzen A."/>
            <person name="MacQueen A."/>
            <person name="Palacio-Mejia J."/>
            <person name="Plott C."/>
            <person name="Shakirov E."/>
            <person name="Shu S."/>
            <person name="Yoshinaga Y."/>
            <person name="Zane M."/>
            <person name="Rokhsar D."/>
            <person name="Grimwood J."/>
            <person name="Schmutz J."/>
            <person name="Juenger T."/>
        </authorList>
    </citation>
    <scope>NUCLEOTIDE SEQUENCE [LARGE SCALE GENOMIC DNA]</scope>
    <source>
        <strain evidence="3">cv. HAL2</strain>
    </source>
</reference>
<dbReference type="Gramene" id="PUZ45846">
    <property type="protein sequence ID" value="PUZ45846"/>
    <property type="gene ID" value="GQ55_8G257300"/>
</dbReference>